<comment type="caution">
    <text evidence="6">The sequence shown here is derived from an EMBL/GenBank/DDBJ whole genome shotgun (WGS) entry which is preliminary data.</text>
</comment>
<dbReference type="Proteomes" id="UP000326912">
    <property type="component" value="Unassembled WGS sequence"/>
</dbReference>
<feature type="domain" description="HTH lysR-type" evidence="5">
    <location>
        <begin position="1"/>
        <end position="58"/>
    </location>
</feature>
<evidence type="ECO:0000313" key="7">
    <source>
        <dbReference type="Proteomes" id="UP000326912"/>
    </source>
</evidence>
<evidence type="ECO:0000256" key="2">
    <source>
        <dbReference type="ARBA" id="ARBA00023015"/>
    </source>
</evidence>
<proteinExistence type="inferred from homology"/>
<evidence type="ECO:0000256" key="3">
    <source>
        <dbReference type="ARBA" id="ARBA00023125"/>
    </source>
</evidence>
<dbReference type="PANTHER" id="PTHR30126">
    <property type="entry name" value="HTH-TYPE TRANSCRIPTIONAL REGULATOR"/>
    <property type="match status" value="1"/>
</dbReference>
<dbReference type="Pfam" id="PF03466">
    <property type="entry name" value="LysR_substrate"/>
    <property type="match status" value="1"/>
</dbReference>
<dbReference type="PRINTS" id="PR00039">
    <property type="entry name" value="HTHLYSR"/>
</dbReference>
<dbReference type="Gene3D" id="3.40.190.10">
    <property type="entry name" value="Periplasmic binding protein-like II"/>
    <property type="match status" value="2"/>
</dbReference>
<protein>
    <submittedName>
        <fullName evidence="6">Nitrogen assimilation transcriptional activator</fullName>
    </submittedName>
</protein>
<accession>A0A5J4KQG7</accession>
<dbReference type="FunFam" id="1.10.10.10:FF:000001">
    <property type="entry name" value="LysR family transcriptional regulator"/>
    <property type="match status" value="1"/>
</dbReference>
<dbReference type="SUPFAM" id="SSF53850">
    <property type="entry name" value="Periplasmic binding protein-like II"/>
    <property type="match status" value="1"/>
</dbReference>
<organism evidence="6 7">
    <name type="scientific">Dictyobacter vulcani</name>
    <dbReference type="NCBI Taxonomy" id="2607529"/>
    <lineage>
        <taxon>Bacteria</taxon>
        <taxon>Bacillati</taxon>
        <taxon>Chloroflexota</taxon>
        <taxon>Ktedonobacteria</taxon>
        <taxon>Ktedonobacterales</taxon>
        <taxon>Dictyobacteraceae</taxon>
        <taxon>Dictyobacter</taxon>
    </lineage>
</organism>
<dbReference type="GO" id="GO:0003700">
    <property type="term" value="F:DNA-binding transcription factor activity"/>
    <property type="evidence" value="ECO:0007669"/>
    <property type="project" value="InterPro"/>
</dbReference>
<evidence type="ECO:0000256" key="4">
    <source>
        <dbReference type="ARBA" id="ARBA00023163"/>
    </source>
</evidence>
<dbReference type="Pfam" id="PF00126">
    <property type="entry name" value="HTH_1"/>
    <property type="match status" value="1"/>
</dbReference>
<gene>
    <name evidence="6" type="primary">ntcB</name>
    <name evidence="6" type="ORF">KDW_16180</name>
</gene>
<dbReference type="InterPro" id="IPR005119">
    <property type="entry name" value="LysR_subst-bd"/>
</dbReference>
<dbReference type="PANTHER" id="PTHR30126:SF40">
    <property type="entry name" value="HTH-TYPE TRANSCRIPTIONAL REGULATOR GLTR"/>
    <property type="match status" value="1"/>
</dbReference>
<dbReference type="EMBL" id="BKZW01000001">
    <property type="protein sequence ID" value="GER87456.1"/>
    <property type="molecule type" value="Genomic_DNA"/>
</dbReference>
<evidence type="ECO:0000313" key="6">
    <source>
        <dbReference type="EMBL" id="GER87456.1"/>
    </source>
</evidence>
<dbReference type="Gene3D" id="1.10.10.10">
    <property type="entry name" value="Winged helix-like DNA-binding domain superfamily/Winged helix DNA-binding domain"/>
    <property type="match status" value="1"/>
</dbReference>
<evidence type="ECO:0000256" key="1">
    <source>
        <dbReference type="ARBA" id="ARBA00009437"/>
    </source>
</evidence>
<evidence type="ECO:0000259" key="5">
    <source>
        <dbReference type="PROSITE" id="PS50931"/>
    </source>
</evidence>
<keyword evidence="3" id="KW-0238">DNA-binding</keyword>
<dbReference type="PROSITE" id="PS50931">
    <property type="entry name" value="HTH_LYSR"/>
    <property type="match status" value="1"/>
</dbReference>
<dbReference type="GO" id="GO:0000976">
    <property type="term" value="F:transcription cis-regulatory region binding"/>
    <property type="evidence" value="ECO:0007669"/>
    <property type="project" value="TreeGrafter"/>
</dbReference>
<keyword evidence="2" id="KW-0805">Transcription regulation</keyword>
<keyword evidence="4" id="KW-0804">Transcription</keyword>
<dbReference type="CDD" id="cd05466">
    <property type="entry name" value="PBP2_LTTR_substrate"/>
    <property type="match status" value="1"/>
</dbReference>
<dbReference type="SUPFAM" id="SSF46785">
    <property type="entry name" value="Winged helix' DNA-binding domain"/>
    <property type="match status" value="1"/>
</dbReference>
<reference evidence="6 7" key="1">
    <citation type="submission" date="2019-10" db="EMBL/GenBank/DDBJ databases">
        <title>Dictyobacter vulcani sp. nov., within the class Ktedonobacteria, isolated from soil of volcanic Mt. Zao.</title>
        <authorList>
            <person name="Zheng Y."/>
            <person name="Wang C.M."/>
            <person name="Sakai Y."/>
            <person name="Abe K."/>
            <person name="Yokota A."/>
            <person name="Yabe S."/>
        </authorList>
    </citation>
    <scope>NUCLEOTIDE SEQUENCE [LARGE SCALE GENOMIC DNA]</scope>
    <source>
        <strain evidence="6 7">W12</strain>
    </source>
</reference>
<dbReference type="InterPro" id="IPR000847">
    <property type="entry name" value="LysR_HTH_N"/>
</dbReference>
<dbReference type="InterPro" id="IPR036388">
    <property type="entry name" value="WH-like_DNA-bd_sf"/>
</dbReference>
<comment type="similarity">
    <text evidence="1">Belongs to the LysR transcriptional regulatory family.</text>
</comment>
<sequence length="301" mass="33494">MDIDQLLTFERIVREGSFSQAARALNLSQPTMSTRIHALEEEVGGALFIRGGRKVALTERGESFLPYARRAIEILNEGKEVAQLTQKGKRGRVTIGTLESYSGGFLATTIAYFHRTHPDVEVFVRTGHSQEIEQMLYDGVIRLGLLNWPFLNADLTTLLHFREAFIFVAPPQHPLAQKTSVSAEDIHILAQPLLIVQKTFALSEILARIYPHPERTMELPVQTACELLRQGIGAAFITRSAIEKELAAGLVVELAVQDIPRNYREFALVRLSRQHALPAAIHDFIAALTSQTGHILLDSPS</sequence>
<dbReference type="InterPro" id="IPR036390">
    <property type="entry name" value="WH_DNA-bd_sf"/>
</dbReference>
<keyword evidence="7" id="KW-1185">Reference proteome</keyword>
<name>A0A5J4KQG7_9CHLR</name>
<dbReference type="AlphaFoldDB" id="A0A5J4KQG7"/>